<organism evidence="1 2">
    <name type="scientific">Gambusia affinis</name>
    <name type="common">Western mosquitofish</name>
    <name type="synonym">Heterandria affinis</name>
    <dbReference type="NCBI Taxonomy" id="33528"/>
    <lineage>
        <taxon>Eukaryota</taxon>
        <taxon>Metazoa</taxon>
        <taxon>Chordata</taxon>
        <taxon>Craniata</taxon>
        <taxon>Vertebrata</taxon>
        <taxon>Euteleostomi</taxon>
        <taxon>Actinopterygii</taxon>
        <taxon>Neopterygii</taxon>
        <taxon>Teleostei</taxon>
        <taxon>Neoteleostei</taxon>
        <taxon>Acanthomorphata</taxon>
        <taxon>Ovalentaria</taxon>
        <taxon>Atherinomorphae</taxon>
        <taxon>Cyprinodontiformes</taxon>
        <taxon>Poeciliidae</taxon>
        <taxon>Poeciliinae</taxon>
        <taxon>Gambusia</taxon>
    </lineage>
</organism>
<evidence type="ECO:0000313" key="1">
    <source>
        <dbReference type="EMBL" id="PWA27227.1"/>
    </source>
</evidence>
<sequence>MHLAAYSARLQPAVPFVMGVDMIQEPPLPHTPLLPTTHTVTLGGEVEQGRVSGAARVGCSADLVVAPLFLLFLSLSAAPLSLSPVCAIAVRNCLECQQAQFKGAEGPTRSYTVMPSTAGGTAKSASAQATSSSSILSLVVTAGRVGRHIDLRSPQAISLNSTRRPVVVVVLAVVHNQSKRRRLM</sequence>
<protein>
    <submittedName>
        <fullName evidence="1">Uncharacterized protein</fullName>
    </submittedName>
</protein>
<name>A0A315VWG1_GAMAF</name>
<keyword evidence="2" id="KW-1185">Reference proteome</keyword>
<reference evidence="1 2" key="1">
    <citation type="journal article" date="2018" name="G3 (Bethesda)">
        <title>A High-Quality Reference Genome for the Invasive Mosquitofish Gambusia affinis Using a Chicago Library.</title>
        <authorList>
            <person name="Hoffberg S.L."/>
            <person name="Troendle N.J."/>
            <person name="Glenn T.C."/>
            <person name="Mahmud O."/>
            <person name="Louha S."/>
            <person name="Chalopin D."/>
            <person name="Bennetzen J.L."/>
            <person name="Mauricio R."/>
        </authorList>
    </citation>
    <scope>NUCLEOTIDE SEQUENCE [LARGE SCALE GENOMIC DNA]</scope>
    <source>
        <strain evidence="1">NE01/NJP1002.9</strain>
        <tissue evidence="1">Muscle</tissue>
    </source>
</reference>
<dbReference type="EMBL" id="NHOQ01001073">
    <property type="protein sequence ID" value="PWA27227.1"/>
    <property type="molecule type" value="Genomic_DNA"/>
</dbReference>
<proteinExistence type="predicted"/>
<dbReference type="AlphaFoldDB" id="A0A315VWG1"/>
<accession>A0A315VWG1</accession>
<gene>
    <name evidence="1" type="ORF">CCH79_00013908</name>
</gene>
<dbReference type="Proteomes" id="UP000250572">
    <property type="component" value="Unassembled WGS sequence"/>
</dbReference>
<comment type="caution">
    <text evidence="1">The sequence shown here is derived from an EMBL/GenBank/DDBJ whole genome shotgun (WGS) entry which is preliminary data.</text>
</comment>
<evidence type="ECO:0000313" key="2">
    <source>
        <dbReference type="Proteomes" id="UP000250572"/>
    </source>
</evidence>